<dbReference type="InterPro" id="IPR041662">
    <property type="entry name" value="SusD-like_2"/>
</dbReference>
<dbReference type="Gene3D" id="1.25.40.390">
    <property type="match status" value="1"/>
</dbReference>
<dbReference type="PROSITE" id="PS51257">
    <property type="entry name" value="PROKAR_LIPOPROTEIN"/>
    <property type="match status" value="1"/>
</dbReference>
<dbReference type="RefSeq" id="WP_147921719.1">
    <property type="nucleotide sequence ID" value="NZ_VRTY01000034.1"/>
</dbReference>
<feature type="chain" id="PRO_5023047199" evidence="1">
    <location>
        <begin position="22"/>
        <end position="484"/>
    </location>
</feature>
<accession>A0A5C8K891</accession>
<dbReference type="EMBL" id="VRTY01000034">
    <property type="protein sequence ID" value="TXK46437.1"/>
    <property type="molecule type" value="Genomic_DNA"/>
</dbReference>
<gene>
    <name evidence="2" type="ORF">FVR03_10575</name>
</gene>
<comment type="caution">
    <text evidence="2">The sequence shown here is derived from an EMBL/GenBank/DDBJ whole genome shotgun (WGS) entry which is preliminary data.</text>
</comment>
<dbReference type="OrthoDB" id="622163at2"/>
<proteinExistence type="predicted"/>
<dbReference type="SUPFAM" id="SSF48452">
    <property type="entry name" value="TPR-like"/>
    <property type="match status" value="1"/>
</dbReference>
<organism evidence="2 3">
    <name type="scientific">Pontibacter qinzhouensis</name>
    <dbReference type="NCBI Taxonomy" id="2603253"/>
    <lineage>
        <taxon>Bacteria</taxon>
        <taxon>Pseudomonadati</taxon>
        <taxon>Bacteroidota</taxon>
        <taxon>Cytophagia</taxon>
        <taxon>Cytophagales</taxon>
        <taxon>Hymenobacteraceae</taxon>
        <taxon>Pontibacter</taxon>
    </lineage>
</organism>
<evidence type="ECO:0000313" key="2">
    <source>
        <dbReference type="EMBL" id="TXK46437.1"/>
    </source>
</evidence>
<name>A0A5C8K891_9BACT</name>
<dbReference type="Proteomes" id="UP000321926">
    <property type="component" value="Unassembled WGS sequence"/>
</dbReference>
<dbReference type="InterPro" id="IPR011990">
    <property type="entry name" value="TPR-like_helical_dom_sf"/>
</dbReference>
<dbReference type="AlphaFoldDB" id="A0A5C8K891"/>
<reference evidence="2 3" key="1">
    <citation type="submission" date="2019-08" db="EMBL/GenBank/DDBJ databases">
        <authorList>
            <person name="Shi S."/>
        </authorList>
    </citation>
    <scope>NUCLEOTIDE SEQUENCE [LARGE SCALE GENOMIC DNA]</scope>
    <source>
        <strain evidence="2 3">GY10130</strain>
    </source>
</reference>
<keyword evidence="1" id="KW-0732">Signal</keyword>
<keyword evidence="3" id="KW-1185">Reference proteome</keyword>
<feature type="signal peptide" evidence="1">
    <location>
        <begin position="1"/>
        <end position="21"/>
    </location>
</feature>
<dbReference type="Pfam" id="PF12771">
    <property type="entry name" value="SusD-like_2"/>
    <property type="match status" value="1"/>
</dbReference>
<protein>
    <submittedName>
        <fullName evidence="2">SusD/RagB family nutrient-binding outer membrane lipoprotein</fullName>
    </submittedName>
</protein>
<keyword evidence="2" id="KW-0449">Lipoprotein</keyword>
<sequence>MKKILISLLSLVLMVSCVDDLDDYNIDQKQATTAPPATLFTGALKNMADVLTTPNVNTNNIRFYVQHWTSTQYLDEPRYNMTSRLIPQNYWQALYRDVLADLKESKRLVQETEVIPTYPQEVKDNQLAQIEIAEVYAWSVLVNSFGDVPYSQALDPSNSLPAYDDAQTIYNDLMVRLNMALGMIDTEAAGFGNGDVLYAGAGQMSKWLKFGNSLKLKLGMVLADVDPAQAKTLVESAALNVFTSNADNARFPYLSTTPNNNPISSNVKGPLTTREDFVAANTLVNAMNERNDPRRQFYFSQVNGQFIGGEYGFPNTYTSYSTVSAKVAALDFEALLLDYSEVEFLLAEAVERGFTVPGGSAADHYNRAITASIEYWGGTAAEATTYLAQPSVTYASAPGDWKMKIGTQKWIALYNRGYDAWVEWRRLDAPTLLPPAVEGAGALNIPTRLIYPINEGTLNGANRDAAAAAIGGDDRTTRLFWDVQ</sequence>
<evidence type="ECO:0000256" key="1">
    <source>
        <dbReference type="SAM" id="SignalP"/>
    </source>
</evidence>
<evidence type="ECO:0000313" key="3">
    <source>
        <dbReference type="Proteomes" id="UP000321926"/>
    </source>
</evidence>